<dbReference type="EMBL" id="JAUEPR010000005">
    <property type="protein sequence ID" value="KAK0484782.1"/>
    <property type="molecule type" value="Genomic_DNA"/>
</dbReference>
<dbReference type="InterPro" id="IPR040758">
    <property type="entry name" value="PrmC_N"/>
</dbReference>
<dbReference type="InterPro" id="IPR029063">
    <property type="entry name" value="SAM-dependent_MTases_sf"/>
</dbReference>
<dbReference type="Proteomes" id="UP001175227">
    <property type="component" value="Unassembled WGS sequence"/>
</dbReference>
<dbReference type="PANTHER" id="PTHR18895">
    <property type="entry name" value="HEMK METHYLTRANSFERASE"/>
    <property type="match status" value="1"/>
</dbReference>
<evidence type="ECO:0000259" key="4">
    <source>
        <dbReference type="Pfam" id="PF17827"/>
    </source>
</evidence>
<feature type="domain" description="Release factor glutamine methyltransferase N-terminal" evidence="4">
    <location>
        <begin position="8"/>
        <end position="53"/>
    </location>
</feature>
<keyword evidence="3" id="KW-0949">S-adenosyl-L-methionine</keyword>
<dbReference type="GO" id="GO:0008276">
    <property type="term" value="F:protein methyltransferase activity"/>
    <property type="evidence" value="ECO:0007669"/>
    <property type="project" value="InterPro"/>
</dbReference>
<evidence type="ECO:0000256" key="1">
    <source>
        <dbReference type="ARBA" id="ARBA00022603"/>
    </source>
</evidence>
<keyword evidence="2" id="KW-0808">Transferase</keyword>
<name>A0AA39UD31_9AGAR</name>
<gene>
    <name evidence="5" type="ORF">IW261DRAFT_1549424</name>
</gene>
<dbReference type="GO" id="GO:0005739">
    <property type="term" value="C:mitochondrion"/>
    <property type="evidence" value="ECO:0007669"/>
    <property type="project" value="TreeGrafter"/>
</dbReference>
<dbReference type="GO" id="GO:0032259">
    <property type="term" value="P:methylation"/>
    <property type="evidence" value="ECO:0007669"/>
    <property type="project" value="UniProtKB-KW"/>
</dbReference>
<comment type="caution">
    <text evidence="5">The sequence shown here is derived from an EMBL/GenBank/DDBJ whole genome shotgun (WGS) entry which is preliminary data.</text>
</comment>
<evidence type="ECO:0000313" key="5">
    <source>
        <dbReference type="EMBL" id="KAK0484782.1"/>
    </source>
</evidence>
<organism evidence="5 6">
    <name type="scientific">Armillaria novae-zelandiae</name>
    <dbReference type="NCBI Taxonomy" id="153914"/>
    <lineage>
        <taxon>Eukaryota</taxon>
        <taxon>Fungi</taxon>
        <taxon>Dikarya</taxon>
        <taxon>Basidiomycota</taxon>
        <taxon>Agaricomycotina</taxon>
        <taxon>Agaricomycetes</taxon>
        <taxon>Agaricomycetidae</taxon>
        <taxon>Agaricales</taxon>
        <taxon>Marasmiineae</taxon>
        <taxon>Physalacriaceae</taxon>
        <taxon>Armillaria</taxon>
    </lineage>
</organism>
<dbReference type="NCBIfam" id="TIGR00536">
    <property type="entry name" value="hemK_fam"/>
    <property type="match status" value="1"/>
</dbReference>
<sequence length="288" mass="32175">MSTLLQRLAAHLGRSQATLELKWMSAFAETSKKSLSELVDRRLKDEPLQYILGAWTLNIHISICSQPFGGLDLIVRPPVLIPRPETEDWTIRLSKTIVPSPERPISILDLCTGSGCIPLLLCHLWPQGSVRARGVDISVDAVELATENAARHDIPSATGGRQNSFRAQQGNILDPAFPKTLEPPFDVLTSNPPYIPWKEYLELPPSVMRYEDPRALFGGPSGLEFYRAIARIVSRQGFLKPDAVVALEVGHDQAEEVEDILRDTGEIRRTEIWNDPWGKARTVVGWRT</sequence>
<keyword evidence="1 5" id="KW-0489">Methyltransferase</keyword>
<evidence type="ECO:0000313" key="6">
    <source>
        <dbReference type="Proteomes" id="UP001175227"/>
    </source>
</evidence>
<dbReference type="Gene3D" id="3.40.50.150">
    <property type="entry name" value="Vaccinia Virus protein VP39"/>
    <property type="match status" value="1"/>
</dbReference>
<dbReference type="Gene3D" id="1.10.8.10">
    <property type="entry name" value="DNA helicase RuvA subunit, C-terminal domain"/>
    <property type="match status" value="1"/>
</dbReference>
<evidence type="ECO:0000256" key="3">
    <source>
        <dbReference type="ARBA" id="ARBA00022691"/>
    </source>
</evidence>
<dbReference type="InterPro" id="IPR050320">
    <property type="entry name" value="N5-glutamine_MTase"/>
</dbReference>
<dbReference type="SUPFAM" id="SSF53335">
    <property type="entry name" value="S-adenosyl-L-methionine-dependent methyltransferases"/>
    <property type="match status" value="1"/>
</dbReference>
<dbReference type="InterPro" id="IPR004556">
    <property type="entry name" value="HemK-like"/>
</dbReference>
<accession>A0AA39UD31</accession>
<keyword evidence="6" id="KW-1185">Reference proteome</keyword>
<dbReference type="AlphaFoldDB" id="A0AA39UD31"/>
<dbReference type="CDD" id="cd02440">
    <property type="entry name" value="AdoMet_MTases"/>
    <property type="match status" value="1"/>
</dbReference>
<reference evidence="5" key="1">
    <citation type="submission" date="2023-06" db="EMBL/GenBank/DDBJ databases">
        <authorList>
            <consortium name="Lawrence Berkeley National Laboratory"/>
            <person name="Ahrendt S."/>
            <person name="Sahu N."/>
            <person name="Indic B."/>
            <person name="Wong-Bajracharya J."/>
            <person name="Merenyi Z."/>
            <person name="Ke H.-M."/>
            <person name="Monk M."/>
            <person name="Kocsube S."/>
            <person name="Drula E."/>
            <person name="Lipzen A."/>
            <person name="Balint B."/>
            <person name="Henrissat B."/>
            <person name="Andreopoulos B."/>
            <person name="Martin F.M."/>
            <person name="Harder C.B."/>
            <person name="Rigling D."/>
            <person name="Ford K.L."/>
            <person name="Foster G.D."/>
            <person name="Pangilinan J."/>
            <person name="Papanicolaou A."/>
            <person name="Barry K."/>
            <person name="LaButti K."/>
            <person name="Viragh M."/>
            <person name="Koriabine M."/>
            <person name="Yan M."/>
            <person name="Riley R."/>
            <person name="Champramary S."/>
            <person name="Plett K.L."/>
            <person name="Tsai I.J."/>
            <person name="Slot J."/>
            <person name="Sipos G."/>
            <person name="Plett J."/>
            <person name="Nagy L.G."/>
            <person name="Grigoriev I.V."/>
        </authorList>
    </citation>
    <scope>NUCLEOTIDE SEQUENCE</scope>
    <source>
        <strain evidence="5">ICMP 16352</strain>
    </source>
</reference>
<dbReference type="PANTHER" id="PTHR18895:SF74">
    <property type="entry name" value="MTRF1L RELEASE FACTOR GLUTAMINE METHYLTRANSFERASE"/>
    <property type="match status" value="1"/>
</dbReference>
<protein>
    <submittedName>
        <fullName evidence="5">S-adenosyl-L-methionine-dependent methyltransferase</fullName>
    </submittedName>
</protein>
<proteinExistence type="predicted"/>
<dbReference type="Pfam" id="PF17827">
    <property type="entry name" value="PrmC_N"/>
    <property type="match status" value="1"/>
</dbReference>
<evidence type="ECO:0000256" key="2">
    <source>
        <dbReference type="ARBA" id="ARBA00022679"/>
    </source>
</evidence>